<name>A0ABT1KC21_9ACTN</name>
<gene>
    <name evidence="1" type="ORF">HD595_007677</name>
</gene>
<evidence type="ECO:0000313" key="2">
    <source>
        <dbReference type="Proteomes" id="UP001320766"/>
    </source>
</evidence>
<dbReference type="Proteomes" id="UP001320766">
    <property type="component" value="Unassembled WGS sequence"/>
</dbReference>
<reference evidence="1 2" key="1">
    <citation type="submission" date="2022-06" db="EMBL/GenBank/DDBJ databases">
        <title>Sequencing the genomes of 1000 actinobacteria strains.</title>
        <authorList>
            <person name="Klenk H.-P."/>
        </authorList>
    </citation>
    <scope>NUCLEOTIDE SEQUENCE [LARGE SCALE GENOMIC DNA]</scope>
    <source>
        <strain evidence="1 2">DSM 44170</strain>
    </source>
</reference>
<dbReference type="EMBL" id="JAMZEC010000001">
    <property type="protein sequence ID" value="MCP2351555.1"/>
    <property type="molecule type" value="Genomic_DNA"/>
</dbReference>
<accession>A0ABT1KC21</accession>
<dbReference type="RefSeq" id="WP_253777957.1">
    <property type="nucleotide sequence ID" value="NZ_BAAAVE010000047.1"/>
</dbReference>
<protein>
    <submittedName>
        <fullName evidence="1">Uncharacterized protein</fullName>
    </submittedName>
</protein>
<organism evidence="1 2">
    <name type="scientific">Nonomuraea roseoviolacea subsp. carminata</name>
    <dbReference type="NCBI Taxonomy" id="160689"/>
    <lineage>
        <taxon>Bacteria</taxon>
        <taxon>Bacillati</taxon>
        <taxon>Actinomycetota</taxon>
        <taxon>Actinomycetes</taxon>
        <taxon>Streptosporangiales</taxon>
        <taxon>Streptosporangiaceae</taxon>
        <taxon>Nonomuraea</taxon>
    </lineage>
</organism>
<proteinExistence type="predicted"/>
<evidence type="ECO:0000313" key="1">
    <source>
        <dbReference type="EMBL" id="MCP2351555.1"/>
    </source>
</evidence>
<comment type="caution">
    <text evidence="1">The sequence shown here is derived from an EMBL/GenBank/DDBJ whole genome shotgun (WGS) entry which is preliminary data.</text>
</comment>
<keyword evidence="2" id="KW-1185">Reference proteome</keyword>
<sequence>MALCLETGDLAGAEQALTKAYAAALETRDLPILALVAVNAAALAEARGRHRESAVLLGVASRLRGAHDRTDRQVRELTRRGRAVLGEEAFAAAYGEGWELDRTAAVTAAGAATRTADPAIPSAGAARRG</sequence>